<feature type="region of interest" description="Disordered" evidence="1">
    <location>
        <begin position="533"/>
        <end position="569"/>
    </location>
</feature>
<feature type="region of interest" description="Disordered" evidence="1">
    <location>
        <begin position="627"/>
        <end position="651"/>
    </location>
</feature>
<dbReference type="Pfam" id="PF10536">
    <property type="entry name" value="PMD"/>
    <property type="match status" value="1"/>
</dbReference>
<evidence type="ECO:0000259" key="2">
    <source>
        <dbReference type="Pfam" id="PF10536"/>
    </source>
</evidence>
<dbReference type="EMBL" id="JBJUIK010000015">
    <property type="protein sequence ID" value="KAL3503476.1"/>
    <property type="molecule type" value="Genomic_DNA"/>
</dbReference>
<dbReference type="Proteomes" id="UP001630127">
    <property type="component" value="Unassembled WGS sequence"/>
</dbReference>
<name>A0ABD2Y8Y1_9GENT</name>
<evidence type="ECO:0000313" key="4">
    <source>
        <dbReference type="Proteomes" id="UP001630127"/>
    </source>
</evidence>
<protein>
    <recommendedName>
        <fullName evidence="2">Aminotransferase-like plant mobile domain-containing protein</fullName>
    </recommendedName>
</protein>
<comment type="caution">
    <text evidence="3">The sequence shown here is derived from an EMBL/GenBank/DDBJ whole genome shotgun (WGS) entry which is preliminary data.</text>
</comment>
<keyword evidence="4" id="KW-1185">Reference proteome</keyword>
<accession>A0ABD2Y8Y1</accession>
<feature type="compositionally biased region" description="Polar residues" evidence="1">
    <location>
        <begin position="642"/>
        <end position="651"/>
    </location>
</feature>
<reference evidence="3 4" key="1">
    <citation type="submission" date="2024-11" db="EMBL/GenBank/DDBJ databases">
        <title>A near-complete genome assembly of Cinchona calisaya.</title>
        <authorList>
            <person name="Lian D.C."/>
            <person name="Zhao X.W."/>
            <person name="Wei L."/>
        </authorList>
    </citation>
    <scope>NUCLEOTIDE SEQUENCE [LARGE SCALE GENOMIC DNA]</scope>
    <source>
        <tissue evidence="3">Nenye</tissue>
    </source>
</reference>
<evidence type="ECO:0000256" key="1">
    <source>
        <dbReference type="SAM" id="MobiDB-lite"/>
    </source>
</evidence>
<proteinExistence type="predicted"/>
<feature type="domain" description="Aminotransferase-like plant mobile" evidence="2">
    <location>
        <begin position="99"/>
        <end position="462"/>
    </location>
</feature>
<dbReference type="AlphaFoldDB" id="A0ABD2Y8Y1"/>
<dbReference type="PANTHER" id="PTHR46033">
    <property type="entry name" value="PROTEIN MAIN-LIKE 2"/>
    <property type="match status" value="1"/>
</dbReference>
<dbReference type="InterPro" id="IPR044824">
    <property type="entry name" value="MAIN-like"/>
</dbReference>
<dbReference type="InterPro" id="IPR019557">
    <property type="entry name" value="AminoTfrase-like_pln_mobile"/>
</dbReference>
<organism evidence="3 4">
    <name type="scientific">Cinchona calisaya</name>
    <dbReference type="NCBI Taxonomy" id="153742"/>
    <lineage>
        <taxon>Eukaryota</taxon>
        <taxon>Viridiplantae</taxon>
        <taxon>Streptophyta</taxon>
        <taxon>Embryophyta</taxon>
        <taxon>Tracheophyta</taxon>
        <taxon>Spermatophyta</taxon>
        <taxon>Magnoliopsida</taxon>
        <taxon>eudicotyledons</taxon>
        <taxon>Gunneridae</taxon>
        <taxon>Pentapetalae</taxon>
        <taxon>asterids</taxon>
        <taxon>lamiids</taxon>
        <taxon>Gentianales</taxon>
        <taxon>Rubiaceae</taxon>
        <taxon>Cinchonoideae</taxon>
        <taxon>Cinchoneae</taxon>
        <taxon>Cinchona</taxon>
    </lineage>
</organism>
<gene>
    <name evidence="3" type="ORF">ACH5RR_037925</name>
</gene>
<evidence type="ECO:0000313" key="3">
    <source>
        <dbReference type="EMBL" id="KAL3503476.1"/>
    </source>
</evidence>
<sequence>MLSLKMAAPPPSEDEIMEEREELMASAIGGGIPQLRKAHFLKPIVPSIKASNLKLPHLSPKSRWPLHVDFNGWRDPQKKWEKWVDQMQSKHQSLWKKAGIFEAIMCSKYRFHRNDDLFFGMVERWCSETNTFVFPWGEATITLEDLMILGGFSVLGSPVLLPVSEKELVEIEMSLRKLHNNFVRMKRHSHLKWLSFFMESGRRYEHEAFLSLWLSRFVFPGNEFDQIGEHVFPMAVHLARGMKIALAPAVLAFIYRDLSLLKESMAASRNLEEDGSGEGSILAVSLWAPLQFVQLWAWERFLMFQPEPNFLSFGDPRAARWHDVKRPDIGNVRPIIDSCGDIFLWRPYTLALDQWKFPEFYKEIEQWVDIGKCPDEALESFARFLRACVLVGIDCEEPYQPHRVAMQFGLDQDIPELVRRSIESPEVAWINYSKPLNYGARLYLPARLFESDLSVQYQHWWRKKVLVPVESFRGVLQGQRSSRIKHRGRDLGTSIKQRIEVESNDTGLFRIRNHTPIVRMQSSAMKQIKREYNDVDVPPGFPPKFNHPPTIRPETFSKQQAKQKDNDANVLPGFPPKTNHGLSMRPELSTKLQTKGNDAHVTPGFPPKKSPAPMTNLDTSTKLQTKMKGNDADIPPVFLPKYNQNPIQRPKTPINQLKRSVDLDLTVVPPSFPSKHNHSPFMRPETCTTQPKKEVFGLDLPSAFPPEFNILSEQNQSPKGKLQHCNNHQNSNSNAANELKSSLTFQIQGKSSSAAAAAIGNLQPEESTKINTGNVASTGHAYKIKDENSVHNCITINENGGDSNCTFKFDSQILANIQACMNRVKSDLGD</sequence>
<dbReference type="PANTHER" id="PTHR46033:SF67">
    <property type="entry name" value="AMINOTRANSFERASE-LIKE, PLANT MOBILE DOMAIN FAMILY PROTEIN"/>
    <property type="match status" value="1"/>
</dbReference>